<organism evidence="1 2">
    <name type="scientific">Phanerochaete sordida</name>
    <dbReference type="NCBI Taxonomy" id="48140"/>
    <lineage>
        <taxon>Eukaryota</taxon>
        <taxon>Fungi</taxon>
        <taxon>Dikarya</taxon>
        <taxon>Basidiomycota</taxon>
        <taxon>Agaricomycotina</taxon>
        <taxon>Agaricomycetes</taxon>
        <taxon>Polyporales</taxon>
        <taxon>Phanerochaetaceae</taxon>
        <taxon>Phanerochaete</taxon>
    </lineage>
</organism>
<evidence type="ECO:0000313" key="2">
    <source>
        <dbReference type="Proteomes" id="UP000703269"/>
    </source>
</evidence>
<sequence>MPSDHLPSFLNRRPGQARFPRELVNKVIKELDDEKGVLKQCSLVAKSWDSEISPRLLRRVLWPPCATKVDICEDTSADATSTPCKYATRSQNSFALCVEILSLSSRLQREVRELVCMPPNEKHGPIDDARGALELKTFVQIVNHLPHLESIDLQLVTLRADAPLPSVETRRTLKKLSASSSSADWLWTLFPFLSSFERVQHLVLTVYKSFPQGWPTDRAPSSKLAVEILECNHRMEQPLATSSLSFYAGLVHNLDLRALLRFVSNDLQPGFTGVISAAPALESLGLHRSDRRLPLEVETIPPRLTSVDVGCTFAVHMGLVILPSADGTWNSIWETLRAAVQFPIRSILVNVAFSFFQLAGVSNEDLYTQYEGALSQITQWQTAVQVLDDFGLLESIIFMVRFNVCQPVLPVRLKSIHVHERQLASMQDTMNKGLPRRYGDILHVKAADLEFEASLG</sequence>
<dbReference type="Proteomes" id="UP000703269">
    <property type="component" value="Unassembled WGS sequence"/>
</dbReference>
<dbReference type="AlphaFoldDB" id="A0A9P3LLE5"/>
<dbReference type="EMBL" id="BPQB01000110">
    <property type="protein sequence ID" value="GJE99476.1"/>
    <property type="molecule type" value="Genomic_DNA"/>
</dbReference>
<reference evidence="1 2" key="1">
    <citation type="submission" date="2021-08" db="EMBL/GenBank/DDBJ databases">
        <title>Draft Genome Sequence of Phanerochaete sordida strain YK-624.</title>
        <authorList>
            <person name="Mori T."/>
            <person name="Dohra H."/>
            <person name="Suzuki T."/>
            <person name="Kawagishi H."/>
            <person name="Hirai H."/>
        </authorList>
    </citation>
    <scope>NUCLEOTIDE SEQUENCE [LARGE SCALE GENOMIC DNA]</scope>
    <source>
        <strain evidence="1 2">YK-624</strain>
    </source>
</reference>
<protein>
    <submittedName>
        <fullName evidence="1">Uncharacterized protein</fullName>
    </submittedName>
</protein>
<evidence type="ECO:0000313" key="1">
    <source>
        <dbReference type="EMBL" id="GJE99476.1"/>
    </source>
</evidence>
<name>A0A9P3LLE5_9APHY</name>
<dbReference type="OrthoDB" id="2921803at2759"/>
<comment type="caution">
    <text evidence="1">The sequence shown here is derived from an EMBL/GenBank/DDBJ whole genome shotgun (WGS) entry which is preliminary data.</text>
</comment>
<accession>A0A9P3LLE5</accession>
<gene>
    <name evidence="1" type="ORF">PsYK624_157400</name>
</gene>
<proteinExistence type="predicted"/>
<keyword evidence="2" id="KW-1185">Reference proteome</keyword>